<accession>A0A1Y6FYH2</accession>
<name>A0A1Y6FYH2_9GAMM</name>
<evidence type="ECO:0000313" key="2">
    <source>
        <dbReference type="EMBL" id="SMQ80748.1"/>
    </source>
</evidence>
<organism evidence="2 3">
    <name type="scientific">Pseudidiomarina planktonica</name>
    <dbReference type="NCBI Taxonomy" id="1323738"/>
    <lineage>
        <taxon>Bacteria</taxon>
        <taxon>Pseudomonadati</taxon>
        <taxon>Pseudomonadota</taxon>
        <taxon>Gammaproteobacteria</taxon>
        <taxon>Alteromonadales</taxon>
        <taxon>Idiomarinaceae</taxon>
        <taxon>Pseudidiomarina</taxon>
    </lineage>
</organism>
<protein>
    <submittedName>
        <fullName evidence="2">Uncharacterized protein</fullName>
    </submittedName>
</protein>
<feature type="chain" id="PRO_5012667146" evidence="1">
    <location>
        <begin position="23"/>
        <end position="88"/>
    </location>
</feature>
<gene>
    <name evidence="2" type="ORF">SAMN06297229_2370</name>
</gene>
<evidence type="ECO:0000256" key="1">
    <source>
        <dbReference type="SAM" id="SignalP"/>
    </source>
</evidence>
<dbReference type="RefSeq" id="WP_086435510.1">
    <property type="nucleotide sequence ID" value="NZ_FXWH01000004.1"/>
</dbReference>
<keyword evidence="3" id="KW-1185">Reference proteome</keyword>
<keyword evidence="1" id="KW-0732">Signal</keyword>
<reference evidence="3" key="1">
    <citation type="submission" date="2017-04" db="EMBL/GenBank/DDBJ databases">
        <authorList>
            <person name="Varghese N."/>
            <person name="Submissions S."/>
        </authorList>
    </citation>
    <scope>NUCLEOTIDE SEQUENCE [LARGE SCALE GENOMIC DNA]</scope>
</reference>
<dbReference type="EMBL" id="FXWH01000004">
    <property type="protein sequence ID" value="SMQ80748.1"/>
    <property type="molecule type" value="Genomic_DNA"/>
</dbReference>
<dbReference type="Proteomes" id="UP000194450">
    <property type="component" value="Unassembled WGS sequence"/>
</dbReference>
<proteinExistence type="predicted"/>
<evidence type="ECO:0000313" key="3">
    <source>
        <dbReference type="Proteomes" id="UP000194450"/>
    </source>
</evidence>
<dbReference type="AlphaFoldDB" id="A0A1Y6FYH2"/>
<feature type="signal peptide" evidence="1">
    <location>
        <begin position="1"/>
        <end position="22"/>
    </location>
</feature>
<sequence>MKAITTTAAALILMSFTATSNANEVVTKQSILSDIATAITVQVAAVTADSVTSAKNALQETIVQWYQPTEEAQLATTVVTKRTPGVSE</sequence>